<dbReference type="InterPro" id="IPR000073">
    <property type="entry name" value="AB_hydrolase_1"/>
</dbReference>
<dbReference type="GO" id="GO:0005737">
    <property type="term" value="C:cytoplasm"/>
    <property type="evidence" value="ECO:0007669"/>
    <property type="project" value="UniProtKB-SubCell"/>
</dbReference>
<dbReference type="STRING" id="1441469.A0A225ADF0"/>
<protein>
    <recommendedName>
        <fullName evidence="8">Proline iminopeptidase</fullName>
        <ecNumber evidence="8">3.4.11.5</ecNumber>
    </recommendedName>
</protein>
<evidence type="ECO:0000256" key="2">
    <source>
        <dbReference type="ARBA" id="ARBA00004496"/>
    </source>
</evidence>
<dbReference type="InterPro" id="IPR002410">
    <property type="entry name" value="Peptidase_S33"/>
</dbReference>
<evidence type="ECO:0000256" key="6">
    <source>
        <dbReference type="ARBA" id="ARBA00022670"/>
    </source>
</evidence>
<dbReference type="GO" id="GO:0004177">
    <property type="term" value="F:aminopeptidase activity"/>
    <property type="evidence" value="ECO:0007669"/>
    <property type="project" value="UniProtKB-KW"/>
</dbReference>
<keyword evidence="5" id="KW-0963">Cytoplasm</keyword>
<evidence type="ECO:0000256" key="8">
    <source>
        <dbReference type="RuleBase" id="RU003421"/>
    </source>
</evidence>
<evidence type="ECO:0000313" key="10">
    <source>
        <dbReference type="EMBL" id="OKL59191.1"/>
    </source>
</evidence>
<keyword evidence="11" id="KW-1185">Reference proteome</keyword>
<dbReference type="GO" id="GO:0006508">
    <property type="term" value="P:proteolysis"/>
    <property type="evidence" value="ECO:0007669"/>
    <property type="project" value="UniProtKB-KW"/>
</dbReference>
<evidence type="ECO:0000256" key="4">
    <source>
        <dbReference type="ARBA" id="ARBA00022438"/>
    </source>
</evidence>
<keyword evidence="7 8" id="KW-0378">Hydrolase</keyword>
<gene>
    <name evidence="10" type="ORF">UA08_05882</name>
</gene>
<dbReference type="EC" id="3.4.11.5" evidence="8"/>
<keyword evidence="4 8" id="KW-0031">Aminopeptidase</keyword>
<proteinExistence type="inferred from homology"/>
<feature type="domain" description="AB hydrolase-1" evidence="9">
    <location>
        <begin position="36"/>
        <end position="305"/>
    </location>
</feature>
<evidence type="ECO:0000259" key="9">
    <source>
        <dbReference type="Pfam" id="PF00561"/>
    </source>
</evidence>
<evidence type="ECO:0000256" key="7">
    <source>
        <dbReference type="ARBA" id="ARBA00022801"/>
    </source>
</evidence>
<dbReference type="Pfam" id="PF00561">
    <property type="entry name" value="Abhydrolase_1"/>
    <property type="match status" value="1"/>
</dbReference>
<organism evidence="10 11">
    <name type="scientific">Talaromyces atroroseus</name>
    <dbReference type="NCBI Taxonomy" id="1441469"/>
    <lineage>
        <taxon>Eukaryota</taxon>
        <taxon>Fungi</taxon>
        <taxon>Dikarya</taxon>
        <taxon>Ascomycota</taxon>
        <taxon>Pezizomycotina</taxon>
        <taxon>Eurotiomycetes</taxon>
        <taxon>Eurotiomycetidae</taxon>
        <taxon>Eurotiales</taxon>
        <taxon>Trichocomaceae</taxon>
        <taxon>Talaromyces</taxon>
        <taxon>Talaromyces sect. Trachyspermi</taxon>
    </lineage>
</organism>
<evidence type="ECO:0000256" key="3">
    <source>
        <dbReference type="ARBA" id="ARBA00010088"/>
    </source>
</evidence>
<evidence type="ECO:0000313" key="11">
    <source>
        <dbReference type="Proteomes" id="UP000214365"/>
    </source>
</evidence>
<evidence type="ECO:0000256" key="1">
    <source>
        <dbReference type="ARBA" id="ARBA00001585"/>
    </source>
</evidence>
<name>A0A225ADF0_TALAT</name>
<dbReference type="PANTHER" id="PTHR43722:SF1">
    <property type="entry name" value="PROLINE IMINOPEPTIDASE"/>
    <property type="match status" value="1"/>
</dbReference>
<dbReference type="Proteomes" id="UP000214365">
    <property type="component" value="Unassembled WGS sequence"/>
</dbReference>
<dbReference type="AlphaFoldDB" id="A0A225ADF0"/>
<accession>A0A225ADF0</accession>
<comment type="similarity">
    <text evidence="3 8">Belongs to the peptidase S33 family.</text>
</comment>
<dbReference type="EMBL" id="LFMY01000008">
    <property type="protein sequence ID" value="OKL59191.1"/>
    <property type="molecule type" value="Genomic_DNA"/>
</dbReference>
<dbReference type="RefSeq" id="XP_020119312.1">
    <property type="nucleotide sequence ID" value="XM_020268201.1"/>
</dbReference>
<evidence type="ECO:0000256" key="5">
    <source>
        <dbReference type="ARBA" id="ARBA00022490"/>
    </source>
</evidence>
<comment type="caution">
    <text evidence="10">The sequence shown here is derived from an EMBL/GenBank/DDBJ whole genome shotgun (WGS) entry which is preliminary data.</text>
</comment>
<dbReference type="OrthoDB" id="10249433at2759"/>
<dbReference type="InterPro" id="IPR005944">
    <property type="entry name" value="Pro_iminopeptidase"/>
</dbReference>
<dbReference type="PRINTS" id="PR00793">
    <property type="entry name" value="PROAMNOPTASE"/>
</dbReference>
<dbReference type="PANTHER" id="PTHR43722">
    <property type="entry name" value="PROLINE IMINOPEPTIDASE"/>
    <property type="match status" value="1"/>
</dbReference>
<dbReference type="InterPro" id="IPR029058">
    <property type="entry name" value="AB_hydrolase_fold"/>
</dbReference>
<reference evidence="10 11" key="1">
    <citation type="submission" date="2015-06" db="EMBL/GenBank/DDBJ databases">
        <title>Talaromyces atroroseus IBT 11181 draft genome.</title>
        <authorList>
            <person name="Rasmussen K.B."/>
            <person name="Rasmussen S."/>
            <person name="Petersen B."/>
            <person name="Sicheritz-Ponten T."/>
            <person name="Mortensen U.H."/>
            <person name="Thrane U."/>
        </authorList>
    </citation>
    <scope>NUCLEOTIDE SEQUENCE [LARGE SCALE GENOMIC DNA]</scope>
    <source>
        <strain evidence="10 11">IBT 11181</strain>
    </source>
</reference>
<sequence>MAPIYPLFPVRESGHLQVSPIHSIYYEDCGIITGVPVLYLHGGPGEDQGIVDSDRQYFDPTHYRSVLFDQRGCGKSLPSASLDDNTTWTLVADIEALREHLKIAKWIVCGGSWGSTLSLAYAQKHTDRCLGLILRGIFTIRRQELEWFYQKGADMLFPDYFEPYRACIPEAERGDMIAAYYKRLTGDNEDEKLKCAGAWSTWETSTVKLIVDPETVKMAANPKWALASARIESHFFVNGGWMRDGQLIEEAFKIRHLPIVIVQGRYDVVCPAKTSWELYQALGGKANPNVEYLVIADCGHSAHESKIEEALVDAAEKFKALKIHWFELEVFDITHVVEPCMHRSSARALRRMGEEGNHCTLCLVYVAKPQAPNSD</sequence>
<dbReference type="Gene3D" id="3.40.50.1820">
    <property type="entry name" value="alpha/beta hydrolase"/>
    <property type="match status" value="1"/>
</dbReference>
<comment type="catalytic activity">
    <reaction evidence="1 8">
        <text>Release of N-terminal proline from a peptide.</text>
        <dbReference type="EC" id="3.4.11.5"/>
    </reaction>
</comment>
<keyword evidence="6 8" id="KW-0645">Protease</keyword>
<comment type="subcellular location">
    <subcellularLocation>
        <location evidence="2">Cytoplasm</location>
    </subcellularLocation>
</comment>
<dbReference type="GeneID" id="31005638"/>
<dbReference type="SUPFAM" id="SSF53474">
    <property type="entry name" value="alpha/beta-Hydrolases"/>
    <property type="match status" value="1"/>
</dbReference>
<dbReference type="NCBIfam" id="TIGR01249">
    <property type="entry name" value="pro_imino_pep_1"/>
    <property type="match status" value="1"/>
</dbReference>